<name>A0ACB8YBH5_9ASTR</name>
<accession>A0ACB8YBH5</accession>
<organism evidence="1 2">
    <name type="scientific">Smallanthus sonchifolius</name>
    <dbReference type="NCBI Taxonomy" id="185202"/>
    <lineage>
        <taxon>Eukaryota</taxon>
        <taxon>Viridiplantae</taxon>
        <taxon>Streptophyta</taxon>
        <taxon>Embryophyta</taxon>
        <taxon>Tracheophyta</taxon>
        <taxon>Spermatophyta</taxon>
        <taxon>Magnoliopsida</taxon>
        <taxon>eudicotyledons</taxon>
        <taxon>Gunneridae</taxon>
        <taxon>Pentapetalae</taxon>
        <taxon>asterids</taxon>
        <taxon>campanulids</taxon>
        <taxon>Asterales</taxon>
        <taxon>Asteraceae</taxon>
        <taxon>Asteroideae</taxon>
        <taxon>Heliantheae alliance</taxon>
        <taxon>Millerieae</taxon>
        <taxon>Smallanthus</taxon>
    </lineage>
</organism>
<proteinExistence type="predicted"/>
<evidence type="ECO:0000313" key="2">
    <source>
        <dbReference type="Proteomes" id="UP001056120"/>
    </source>
</evidence>
<dbReference type="Proteomes" id="UP001056120">
    <property type="component" value="Linkage Group LG28"/>
</dbReference>
<keyword evidence="2" id="KW-1185">Reference proteome</keyword>
<evidence type="ECO:0000313" key="1">
    <source>
        <dbReference type="EMBL" id="KAI3682552.1"/>
    </source>
</evidence>
<protein>
    <submittedName>
        <fullName evidence="1">Uncharacterized protein</fullName>
    </submittedName>
</protein>
<reference evidence="2" key="1">
    <citation type="journal article" date="2022" name="Mol. Ecol. Resour.">
        <title>The genomes of chicory, endive, great burdock and yacon provide insights into Asteraceae palaeo-polyploidization history and plant inulin production.</title>
        <authorList>
            <person name="Fan W."/>
            <person name="Wang S."/>
            <person name="Wang H."/>
            <person name="Wang A."/>
            <person name="Jiang F."/>
            <person name="Liu H."/>
            <person name="Zhao H."/>
            <person name="Xu D."/>
            <person name="Zhang Y."/>
        </authorList>
    </citation>
    <scope>NUCLEOTIDE SEQUENCE [LARGE SCALE GENOMIC DNA]</scope>
    <source>
        <strain evidence="2">cv. Yunnan</strain>
    </source>
</reference>
<reference evidence="1 2" key="2">
    <citation type="journal article" date="2022" name="Mol. Ecol. Resour.">
        <title>The genomes of chicory, endive, great burdock and yacon provide insights into Asteraceae paleo-polyploidization history and plant inulin production.</title>
        <authorList>
            <person name="Fan W."/>
            <person name="Wang S."/>
            <person name="Wang H."/>
            <person name="Wang A."/>
            <person name="Jiang F."/>
            <person name="Liu H."/>
            <person name="Zhao H."/>
            <person name="Xu D."/>
            <person name="Zhang Y."/>
        </authorList>
    </citation>
    <scope>NUCLEOTIDE SEQUENCE [LARGE SCALE GENOMIC DNA]</scope>
    <source>
        <strain evidence="2">cv. Yunnan</strain>
        <tissue evidence="1">Leaves</tissue>
    </source>
</reference>
<sequence>MIQDTVKRLLYRVKDEQNHTNRVLPSIYMVPGTLRDLSPNSFKPRVVSIGPLHRGDKNVQAFEERKATYLFDLIRHTKCAQEVILESCVQKVYASMEKIKASYVWTKTYGDAEIAEMMVMDACFILGFNYQVLLSLEESFYREMLLFKNVMHDLVLLENQIPFFILDEIFQCTILKFIPHASLVKLMYPVLTYLKLFKADIKTDHISIDTTHHILSLLHQCYKPQDCIKPSYPRSGIHSAVDLDRAWVNFKPNQNPTSIWVMEMEVRLSRFQRFFGSWTKPTLTMPILIVGDFTESILRNLIAYEQSCETRNHITSYASIMNMLVDNQEDVSKLVGSGVLVNYMGSNEEAASMINNIGKNVTGVHSFYEEQCKTLDKYCNSYWPKNIARLRRTYFNSPWNMIALLAGIVLFVLTVVQTIFTIKSPGSSK</sequence>
<comment type="caution">
    <text evidence="1">The sequence shown here is derived from an EMBL/GenBank/DDBJ whole genome shotgun (WGS) entry which is preliminary data.</text>
</comment>
<gene>
    <name evidence="1" type="ORF">L1987_82612</name>
</gene>
<dbReference type="EMBL" id="CM042045">
    <property type="protein sequence ID" value="KAI3682552.1"/>
    <property type="molecule type" value="Genomic_DNA"/>
</dbReference>